<organism evidence="1 2">
    <name type="scientific">Tritrichomonas musculus</name>
    <dbReference type="NCBI Taxonomy" id="1915356"/>
    <lineage>
        <taxon>Eukaryota</taxon>
        <taxon>Metamonada</taxon>
        <taxon>Parabasalia</taxon>
        <taxon>Tritrichomonadida</taxon>
        <taxon>Tritrichomonadidae</taxon>
        <taxon>Tritrichomonas</taxon>
    </lineage>
</organism>
<keyword evidence="2" id="KW-1185">Reference proteome</keyword>
<evidence type="ECO:0000313" key="1">
    <source>
        <dbReference type="EMBL" id="KAK8895859.1"/>
    </source>
</evidence>
<comment type="caution">
    <text evidence="1">The sequence shown here is derived from an EMBL/GenBank/DDBJ whole genome shotgun (WGS) entry which is preliminary data.</text>
</comment>
<sequence length="681" mass="76256">MDSFQEQMRLQAAYNEYTDSIRQGLTVATNILKVLAGAVQLVSELSNLTVSSDNMTLNTYRTEDFHFPGFPGGGYPGKDISGQFLLNMDTSTAGQILKRFIPTQTTIPAATSTLTATNLVMEALDSLTQIGNATTTLKAGGMTIDRVPTIIDSTRTIVQSMQTFTDSVHELCRRWRERGNNTIVDHSIENSDEMELEDLDDSQTEVPVSRLNHDYNTTSNTATSSEILFGNHTVESLSNLTVSQLLDLDTVSDPFEGPQPGEIVVRRIGDNEIGFVIISRVDEKGIQRIVYTRRCDNEFSICTPERLRLFSMRPIYSGSQWVVDEPDGSHYTARDIELMDPSERLQFEASHPQYIFIRHVDRDLGVNWTEVRDSHNSYITAIDIYIAVRTNISNDEISIQSPENNVKIDSNGINITTGPINQDENNVHELVANEYNVVVANHELEPITDNNWTVPNMTPAVSLADIEQMDWWQRHKLINDISSSGNVLSFRSSDIENDNEEYTEVLYNNKVVGVIDHRHLNQVTITDNDITITNPHTSLALSDHDIQWMRNDEQQQSVLSGLVSNISSRIEQFNNTVEWLLDHPNSTNRVIAGRGSSILVPIVDVLLYIPRMINSAAEETLALLSDSENENGLNAIIDWCTSNGSDISLPDETNEAVSLNSCVNICKTFRDTVKGHIRSKN</sequence>
<dbReference type="EMBL" id="JAPFFF010000002">
    <property type="protein sequence ID" value="KAK8895859.1"/>
    <property type="molecule type" value="Genomic_DNA"/>
</dbReference>
<evidence type="ECO:0000313" key="2">
    <source>
        <dbReference type="Proteomes" id="UP001470230"/>
    </source>
</evidence>
<proteinExistence type="predicted"/>
<reference evidence="1 2" key="1">
    <citation type="submission" date="2024-04" db="EMBL/GenBank/DDBJ databases">
        <title>Tritrichomonas musculus Genome.</title>
        <authorList>
            <person name="Alves-Ferreira E."/>
            <person name="Grigg M."/>
            <person name="Lorenzi H."/>
            <person name="Galac M."/>
        </authorList>
    </citation>
    <scope>NUCLEOTIDE SEQUENCE [LARGE SCALE GENOMIC DNA]</scope>
    <source>
        <strain evidence="1 2">EAF2021</strain>
    </source>
</reference>
<name>A0ABR2KXN3_9EUKA</name>
<protein>
    <submittedName>
        <fullName evidence="1">Uncharacterized protein</fullName>
    </submittedName>
</protein>
<gene>
    <name evidence="1" type="ORF">M9Y10_013745</name>
</gene>
<accession>A0ABR2KXN3</accession>
<dbReference type="Proteomes" id="UP001470230">
    <property type="component" value="Unassembled WGS sequence"/>
</dbReference>